<evidence type="ECO:0000313" key="1">
    <source>
        <dbReference type="EMBL" id="EEF27934.1"/>
    </source>
</evidence>
<gene>
    <name evidence="1" type="ORF">RCOM_0258080</name>
</gene>
<proteinExistence type="predicted"/>
<name>B9T879_RICCO</name>
<dbReference type="AlphaFoldDB" id="B9T879"/>
<protein>
    <submittedName>
        <fullName evidence="1">Uncharacterized protein</fullName>
    </submittedName>
</protein>
<dbReference type="Proteomes" id="UP000008311">
    <property type="component" value="Unassembled WGS sequence"/>
</dbReference>
<evidence type="ECO:0000313" key="2">
    <source>
        <dbReference type="Proteomes" id="UP000008311"/>
    </source>
</evidence>
<reference evidence="2" key="1">
    <citation type="journal article" date="2010" name="Nat. Biotechnol.">
        <title>Draft genome sequence of the oilseed species Ricinus communis.</title>
        <authorList>
            <person name="Chan A.P."/>
            <person name="Crabtree J."/>
            <person name="Zhao Q."/>
            <person name="Lorenzi H."/>
            <person name="Orvis J."/>
            <person name="Puiu D."/>
            <person name="Melake-Berhan A."/>
            <person name="Jones K.M."/>
            <person name="Redman J."/>
            <person name="Chen G."/>
            <person name="Cahoon E.B."/>
            <person name="Gedil M."/>
            <person name="Stanke M."/>
            <person name="Haas B.J."/>
            <person name="Wortman J.R."/>
            <person name="Fraser-Liggett C.M."/>
            <person name="Ravel J."/>
            <person name="Rabinowicz P.D."/>
        </authorList>
    </citation>
    <scope>NUCLEOTIDE SEQUENCE [LARGE SCALE GENOMIC DNA]</scope>
    <source>
        <strain evidence="2">cv. Hale</strain>
    </source>
</reference>
<sequence length="71" mass="8224">MYPILANRTQIIPGSIPGLHPEALQPEYVTYEVQQDFLDRNLMAKFLMDIDPSKGTLDHQEEIQGRHQEVF</sequence>
<dbReference type="InParanoid" id="B9T879"/>
<organism evidence="1 2">
    <name type="scientific">Ricinus communis</name>
    <name type="common">Castor bean</name>
    <dbReference type="NCBI Taxonomy" id="3988"/>
    <lineage>
        <taxon>Eukaryota</taxon>
        <taxon>Viridiplantae</taxon>
        <taxon>Streptophyta</taxon>
        <taxon>Embryophyta</taxon>
        <taxon>Tracheophyta</taxon>
        <taxon>Spermatophyta</taxon>
        <taxon>Magnoliopsida</taxon>
        <taxon>eudicotyledons</taxon>
        <taxon>Gunneridae</taxon>
        <taxon>Pentapetalae</taxon>
        <taxon>rosids</taxon>
        <taxon>fabids</taxon>
        <taxon>Malpighiales</taxon>
        <taxon>Euphorbiaceae</taxon>
        <taxon>Acalyphoideae</taxon>
        <taxon>Acalypheae</taxon>
        <taxon>Ricinus</taxon>
    </lineage>
</organism>
<dbReference type="EMBL" id="EQ974950">
    <property type="protein sequence ID" value="EEF27934.1"/>
    <property type="molecule type" value="Genomic_DNA"/>
</dbReference>
<accession>B9T879</accession>
<keyword evidence="2" id="KW-1185">Reference proteome</keyword>